<evidence type="ECO:0000313" key="4">
    <source>
        <dbReference type="Proteomes" id="UP000027073"/>
    </source>
</evidence>
<feature type="compositionally biased region" description="Pro residues" evidence="1">
    <location>
        <begin position="619"/>
        <end position="628"/>
    </location>
</feature>
<evidence type="ECO:0000256" key="1">
    <source>
        <dbReference type="SAM" id="MobiDB-lite"/>
    </source>
</evidence>
<dbReference type="Gene3D" id="3.60.21.70">
    <property type="entry name" value="PhoD-like phosphatase"/>
    <property type="match status" value="1"/>
</dbReference>
<dbReference type="Proteomes" id="UP000027073">
    <property type="component" value="Unassembled WGS sequence"/>
</dbReference>
<dbReference type="EMBL" id="KL198004">
    <property type="protein sequence ID" value="KDQ33160.1"/>
    <property type="molecule type" value="Genomic_DNA"/>
</dbReference>
<accession>A0A067P1P1</accession>
<feature type="domain" description="PhoD-like phosphatase" evidence="2">
    <location>
        <begin position="427"/>
        <end position="588"/>
    </location>
</feature>
<dbReference type="InterPro" id="IPR043904">
    <property type="entry name" value="PhoD_2-like"/>
</dbReference>
<dbReference type="InParanoid" id="A0A067P1P1"/>
<proteinExistence type="predicted"/>
<dbReference type="GO" id="GO:0016020">
    <property type="term" value="C:membrane"/>
    <property type="evidence" value="ECO:0007669"/>
    <property type="project" value="TreeGrafter"/>
</dbReference>
<dbReference type="PANTHER" id="PTHR46689:SF1">
    <property type="entry name" value="PHOD-LIKE PHOSPHATASE DOMAIN-CONTAINING PROTEIN"/>
    <property type="match status" value="1"/>
</dbReference>
<dbReference type="STRING" id="1137138.A0A067P1P1"/>
<dbReference type="CDD" id="cd07389">
    <property type="entry name" value="MPP_PhoD"/>
    <property type="match status" value="1"/>
</dbReference>
<dbReference type="HOGENOM" id="CLU_000998_1_0_1"/>
<organism evidence="3 4">
    <name type="scientific">Pleurotus ostreatus (strain PC15)</name>
    <name type="common">Oyster mushroom</name>
    <dbReference type="NCBI Taxonomy" id="1137138"/>
    <lineage>
        <taxon>Eukaryota</taxon>
        <taxon>Fungi</taxon>
        <taxon>Dikarya</taxon>
        <taxon>Basidiomycota</taxon>
        <taxon>Agaricomycotina</taxon>
        <taxon>Agaricomycetes</taxon>
        <taxon>Agaricomycetidae</taxon>
        <taxon>Agaricales</taxon>
        <taxon>Pleurotineae</taxon>
        <taxon>Pleurotaceae</taxon>
        <taxon>Pleurotus</taxon>
    </lineage>
</organism>
<feature type="domain" description="PhoD-like phosphatase" evidence="2">
    <location>
        <begin position="145"/>
        <end position="416"/>
    </location>
</feature>
<dbReference type="VEuPathDB" id="FungiDB:PLEOSDRAFT_1032720"/>
<dbReference type="PANTHER" id="PTHR46689">
    <property type="entry name" value="MEMBRANE PROTEIN, PUTATIVE-RELATED"/>
    <property type="match status" value="1"/>
</dbReference>
<reference evidence="4" key="1">
    <citation type="journal article" date="2014" name="Proc. Natl. Acad. Sci. U.S.A.">
        <title>Extensive sampling of basidiomycete genomes demonstrates inadequacy of the white-rot/brown-rot paradigm for wood decay fungi.</title>
        <authorList>
            <person name="Riley R."/>
            <person name="Salamov A.A."/>
            <person name="Brown D.W."/>
            <person name="Nagy L.G."/>
            <person name="Floudas D."/>
            <person name="Held B.W."/>
            <person name="Levasseur A."/>
            <person name="Lombard V."/>
            <person name="Morin E."/>
            <person name="Otillar R."/>
            <person name="Lindquist E.A."/>
            <person name="Sun H."/>
            <person name="LaButti K.M."/>
            <person name="Schmutz J."/>
            <person name="Jabbour D."/>
            <person name="Luo H."/>
            <person name="Baker S.E."/>
            <person name="Pisabarro A.G."/>
            <person name="Walton J.D."/>
            <person name="Blanchette R.A."/>
            <person name="Henrissat B."/>
            <person name="Martin F."/>
            <person name="Cullen D."/>
            <person name="Hibbett D.S."/>
            <person name="Grigoriev I.V."/>
        </authorList>
    </citation>
    <scope>NUCLEOTIDE SEQUENCE [LARGE SCALE GENOMIC DNA]</scope>
    <source>
        <strain evidence="4">PC15</strain>
    </source>
</reference>
<protein>
    <recommendedName>
        <fullName evidence="2">PhoD-like phosphatase domain-containing protein</fullName>
    </recommendedName>
</protein>
<evidence type="ECO:0000313" key="3">
    <source>
        <dbReference type="EMBL" id="KDQ33160.1"/>
    </source>
</evidence>
<feature type="region of interest" description="Disordered" evidence="1">
    <location>
        <begin position="609"/>
        <end position="628"/>
    </location>
</feature>
<dbReference type="InterPro" id="IPR018946">
    <property type="entry name" value="PhoD-like_MPP"/>
</dbReference>
<dbReference type="InterPro" id="IPR038607">
    <property type="entry name" value="PhoD-like_sf"/>
</dbReference>
<name>A0A067P1P1_PLEO1</name>
<evidence type="ECO:0000259" key="2">
    <source>
        <dbReference type="Pfam" id="PF19050"/>
    </source>
</evidence>
<dbReference type="OrthoDB" id="2419400at2759"/>
<gene>
    <name evidence="3" type="ORF">PLEOSDRAFT_1032720</name>
</gene>
<dbReference type="Pfam" id="PF19050">
    <property type="entry name" value="PhoD_2"/>
    <property type="match status" value="2"/>
</dbReference>
<dbReference type="AlphaFoldDB" id="A0A067P1P1"/>
<sequence length="628" mass="70806">MTAVERSQILRVARMEPHLQFMVGPLLRYDTVDHEGIWHGAALIVTADSGSVYEPHPMLTYEWDPDKSTQPVENTLRNGRGRSFDLGPHPADPHSVIPSLGTQSSISMAKMTSSTFTFWRFLIDIPLGPKEMSISYTINNGQAIQFFVPGRNENMKWAAHSCNGFSAGVNPDDFRGPGYQSGYDPVWVDLLSKHNREHFHVMVGGGDQLYCDSLTREPELQEWVSALKPEAKKTHPLTDDIAETIDHFFFNHYCQCFRRGAFARANSTIPMINMADDHVSMIDGFGSYPEDLQMAPVFRRIGSRGYFFFLLFQCFINVEIDGVDDSPGKHVNRSIIFGGVGPYISLPSHSFLAYLGPQTYILMLDCRAERKKDQVCSELEYQKVFGRLRQLPRGVEHLIVQLGIPIAYPRMVFLEKALGSKFNPLVALGRNGSLGLSGFVNKFNAEAELLDDLNDHWTAESHKKERNWLVQQLQVFALEKKIRITFVSGDVHCASVGVFKTLTTKKERAIPPRDDHRYMLNVITSAIVNTPPPNAVISMVSSLATKVHRTLHHIETDESMIPLFDVEPHDGSKRSQKFIMGKRNWCGVRWDGQTGDLVFTLFIEKEKGGGQTKGYTVRSPPPRWSSAQ</sequence>